<proteinExistence type="predicted"/>
<name>A0A1F5N7N1_9BACT</name>
<dbReference type="AlphaFoldDB" id="A0A1F5N7N1"/>
<dbReference type="Gene3D" id="2.60.40.1170">
    <property type="entry name" value="Mu homology domain, subdomain B"/>
    <property type="match status" value="1"/>
</dbReference>
<feature type="transmembrane region" description="Helical" evidence="1">
    <location>
        <begin position="6"/>
        <end position="23"/>
    </location>
</feature>
<evidence type="ECO:0000313" key="3">
    <source>
        <dbReference type="Proteomes" id="UP000177610"/>
    </source>
</evidence>
<evidence type="ECO:0000313" key="2">
    <source>
        <dbReference type="EMBL" id="OGE73657.1"/>
    </source>
</evidence>
<keyword evidence="1" id="KW-1133">Transmembrane helix</keyword>
<keyword evidence="1" id="KW-0812">Transmembrane</keyword>
<dbReference type="Proteomes" id="UP000177610">
    <property type="component" value="Unassembled WGS sequence"/>
</dbReference>
<evidence type="ECO:0008006" key="4">
    <source>
        <dbReference type="Google" id="ProtNLM"/>
    </source>
</evidence>
<organism evidence="2 3">
    <name type="scientific">Candidatus Doudnabacteria bacterium RIFCSPHIGHO2_01_FULL_41_86</name>
    <dbReference type="NCBI Taxonomy" id="1817821"/>
    <lineage>
        <taxon>Bacteria</taxon>
        <taxon>Candidatus Doudnaibacteriota</taxon>
    </lineage>
</organism>
<protein>
    <recommendedName>
        <fullName evidence="4">DUF11 domain-containing protein</fullName>
    </recommendedName>
</protein>
<accession>A0A1F5N7N1</accession>
<keyword evidence="1" id="KW-0472">Membrane</keyword>
<comment type="caution">
    <text evidence="2">The sequence shown here is derived from an EMBL/GenBank/DDBJ whole genome shotgun (WGS) entry which is preliminary data.</text>
</comment>
<evidence type="ECO:0000256" key="1">
    <source>
        <dbReference type="SAM" id="Phobius"/>
    </source>
</evidence>
<dbReference type="STRING" id="1817821.A2717_03420"/>
<dbReference type="EMBL" id="MFEH01000005">
    <property type="protein sequence ID" value="OGE73657.1"/>
    <property type="molecule type" value="Genomic_DNA"/>
</dbReference>
<gene>
    <name evidence="2" type="ORF">A2717_03420</name>
</gene>
<sequence length="197" mass="20780">MDKRTIIGLVALILIIGAIVWFVNWDEKEKATPVLSVSASTTTAVPGDSVVFTLNAENPNDETISGYVMEANISDVTNQASLVEASGASYNSATNSLVWTPRDIPPHESISQTFSVKVNSLPSGSTSTTMRISFNNELAVEIRPTAVVSGGSAMQQVASNYIAPTSGASEFVPVLLAALLTAGFIFRRRLVGITSGN</sequence>
<reference evidence="2 3" key="1">
    <citation type="journal article" date="2016" name="Nat. Commun.">
        <title>Thousands of microbial genomes shed light on interconnected biogeochemical processes in an aquifer system.</title>
        <authorList>
            <person name="Anantharaman K."/>
            <person name="Brown C.T."/>
            <person name="Hug L.A."/>
            <person name="Sharon I."/>
            <person name="Castelle C.J."/>
            <person name="Probst A.J."/>
            <person name="Thomas B.C."/>
            <person name="Singh A."/>
            <person name="Wilkins M.J."/>
            <person name="Karaoz U."/>
            <person name="Brodie E.L."/>
            <person name="Williams K.H."/>
            <person name="Hubbard S.S."/>
            <person name="Banfield J.F."/>
        </authorList>
    </citation>
    <scope>NUCLEOTIDE SEQUENCE [LARGE SCALE GENOMIC DNA]</scope>
</reference>